<evidence type="ECO:0000313" key="1">
    <source>
        <dbReference type="EMBL" id="CAD8131053.1"/>
    </source>
</evidence>
<dbReference type="PANTHER" id="PTHR33706:SF1">
    <property type="entry name" value="TPR REPEAT PROTEIN"/>
    <property type="match status" value="1"/>
</dbReference>
<dbReference type="EMBL" id="CAJJDN010000365">
    <property type="protein sequence ID" value="CAD8131053.1"/>
    <property type="molecule type" value="Genomic_DNA"/>
</dbReference>
<dbReference type="AlphaFoldDB" id="A0A8S1RUM5"/>
<dbReference type="OrthoDB" id="10592754at2759"/>
<reference evidence="1" key="1">
    <citation type="submission" date="2021-01" db="EMBL/GenBank/DDBJ databases">
        <authorList>
            <consortium name="Genoscope - CEA"/>
            <person name="William W."/>
        </authorList>
    </citation>
    <scope>NUCLEOTIDE SEQUENCE</scope>
</reference>
<proteinExistence type="predicted"/>
<dbReference type="PANTHER" id="PTHR33706">
    <property type="entry name" value="MORN VARIANT REPEAT PROTEIN"/>
    <property type="match status" value="1"/>
</dbReference>
<accession>A0A8S1RUM5</accession>
<dbReference type="Proteomes" id="UP000692954">
    <property type="component" value="Unassembled WGS sequence"/>
</dbReference>
<protein>
    <submittedName>
        <fullName evidence="1">Uncharacterized protein</fullName>
    </submittedName>
</protein>
<evidence type="ECO:0000313" key="2">
    <source>
        <dbReference type="Proteomes" id="UP000692954"/>
    </source>
</evidence>
<sequence>MDKKLIIGKFFGIFKESIKRFRILLLISNIIIGGGGDYEEQQGIGQKVGKWIEDSDMFFCWRQITNAGEYKQGEKIGKWEIYNHQAGKNQLVGCGSYDYEGNEIRLEAGLKQVITFMSKVKQPIKGIIKMKRKLVVDLLLTKLWSLLN</sequence>
<name>A0A8S1RUM5_9CILI</name>
<gene>
    <name evidence="1" type="ORF">PSON_ATCC_30995.1.T3650003</name>
</gene>
<organism evidence="1 2">
    <name type="scientific">Paramecium sonneborni</name>
    <dbReference type="NCBI Taxonomy" id="65129"/>
    <lineage>
        <taxon>Eukaryota</taxon>
        <taxon>Sar</taxon>
        <taxon>Alveolata</taxon>
        <taxon>Ciliophora</taxon>
        <taxon>Intramacronucleata</taxon>
        <taxon>Oligohymenophorea</taxon>
        <taxon>Peniculida</taxon>
        <taxon>Parameciidae</taxon>
        <taxon>Paramecium</taxon>
    </lineage>
</organism>
<comment type="caution">
    <text evidence="1">The sequence shown here is derived from an EMBL/GenBank/DDBJ whole genome shotgun (WGS) entry which is preliminary data.</text>
</comment>
<keyword evidence="2" id="KW-1185">Reference proteome</keyword>